<name>A0A511QXP9_9DEIN</name>
<sequence>MIQVLLAIGVILMLYNSYVGFGLKGKAPGGIIGERLSQLNIFIALFTLGYLAVGVLTWSYPPDTVLVILSLILLFGAIFVFLVLRLVQAVLAVLEG</sequence>
<proteinExistence type="predicted"/>
<comment type="caution">
    <text evidence="2">The sequence shown here is derived from an EMBL/GenBank/DDBJ whole genome shotgun (WGS) entry which is preliminary data.</text>
</comment>
<gene>
    <name evidence="2" type="ORF">MHY01S_03140</name>
</gene>
<keyword evidence="1" id="KW-0812">Transmembrane</keyword>
<evidence type="ECO:0000313" key="3">
    <source>
        <dbReference type="Proteomes" id="UP000321197"/>
    </source>
</evidence>
<keyword evidence="1" id="KW-0472">Membrane</keyword>
<dbReference type="EMBL" id="BJXL01000005">
    <property type="protein sequence ID" value="GEM82148.1"/>
    <property type="molecule type" value="Genomic_DNA"/>
</dbReference>
<dbReference type="Proteomes" id="UP000321197">
    <property type="component" value="Unassembled WGS sequence"/>
</dbReference>
<protein>
    <submittedName>
        <fullName evidence="2">Uncharacterized protein</fullName>
    </submittedName>
</protein>
<organism evidence="2 3">
    <name type="scientific">Meiothermus hypogaeus NBRC 106114</name>
    <dbReference type="NCBI Taxonomy" id="1227553"/>
    <lineage>
        <taxon>Bacteria</taxon>
        <taxon>Thermotogati</taxon>
        <taxon>Deinococcota</taxon>
        <taxon>Deinococci</taxon>
        <taxon>Thermales</taxon>
        <taxon>Thermaceae</taxon>
        <taxon>Meiothermus</taxon>
    </lineage>
</organism>
<evidence type="ECO:0000256" key="1">
    <source>
        <dbReference type="SAM" id="Phobius"/>
    </source>
</evidence>
<feature type="transmembrane region" description="Helical" evidence="1">
    <location>
        <begin position="39"/>
        <end position="60"/>
    </location>
</feature>
<keyword evidence="1" id="KW-1133">Transmembrane helix</keyword>
<dbReference type="AlphaFoldDB" id="A0A511QXP9"/>
<reference evidence="2 3" key="1">
    <citation type="submission" date="2019-07" db="EMBL/GenBank/DDBJ databases">
        <title>Whole genome shotgun sequence of Meiothermus hypogaeus NBRC 106114.</title>
        <authorList>
            <person name="Hosoyama A."/>
            <person name="Uohara A."/>
            <person name="Ohji S."/>
            <person name="Ichikawa N."/>
        </authorList>
    </citation>
    <scope>NUCLEOTIDE SEQUENCE [LARGE SCALE GENOMIC DNA]</scope>
    <source>
        <strain evidence="2 3">NBRC 106114</strain>
    </source>
</reference>
<evidence type="ECO:0000313" key="2">
    <source>
        <dbReference type="EMBL" id="GEM82148.1"/>
    </source>
</evidence>
<feature type="transmembrane region" description="Helical" evidence="1">
    <location>
        <begin position="66"/>
        <end position="94"/>
    </location>
</feature>
<dbReference type="OrthoDB" id="33097at2"/>
<accession>A0A511QXP9</accession>
<dbReference type="RefSeq" id="WP_119340437.1">
    <property type="nucleotide sequence ID" value="NZ_BJXL01000005.1"/>
</dbReference>
<feature type="transmembrane region" description="Helical" evidence="1">
    <location>
        <begin position="6"/>
        <end position="27"/>
    </location>
</feature>